<dbReference type="PANTHER" id="PTHR34857">
    <property type="entry name" value="SLL0384 PROTEIN"/>
    <property type="match status" value="1"/>
</dbReference>
<sequence length="240" mass="27641">MKNMHNTFDFRTILFLDLIIMIFMLLSGRPEVVLSSFFIASIVLAVGGQYISLKRYGVIFIGLYFYYHIITYAKIPFLRNPIFIVLGIIAFIIQRIIPFLMLGTAIRKQKNLSEITTALERCRLPKGIILSISVMFRNFASLKEDFFTISDAMKLKGIDTSRKGIVCHPLRLLEYIFVPMLFRSLRTAEEFSCAALVKGIENKNRRSSYFDVRIRKKDIIISVIAVAMLIAGMKLKLYTR</sequence>
<feature type="transmembrane region" description="Helical" evidence="6">
    <location>
        <begin position="32"/>
        <end position="51"/>
    </location>
</feature>
<dbReference type="CDD" id="cd16914">
    <property type="entry name" value="EcfT"/>
    <property type="match status" value="1"/>
</dbReference>
<organism evidence="7 8">
    <name type="scientific">Catonella morbi ATCC 51271</name>
    <dbReference type="NCBI Taxonomy" id="592026"/>
    <lineage>
        <taxon>Bacteria</taxon>
        <taxon>Bacillati</taxon>
        <taxon>Bacillota</taxon>
        <taxon>Clostridia</taxon>
        <taxon>Lachnospirales</taxon>
        <taxon>Lachnospiraceae</taxon>
        <taxon>Catonella</taxon>
    </lineage>
</organism>
<feature type="transmembrane region" description="Helical" evidence="6">
    <location>
        <begin position="81"/>
        <end position="102"/>
    </location>
</feature>
<evidence type="ECO:0000256" key="4">
    <source>
        <dbReference type="ARBA" id="ARBA00022989"/>
    </source>
</evidence>
<dbReference type="InterPro" id="IPR003339">
    <property type="entry name" value="ABC/ECF_trnsptr_transmembrane"/>
</dbReference>
<dbReference type="HOGENOM" id="CLU_076847_3_0_9"/>
<dbReference type="eggNOG" id="COG0619">
    <property type="taxonomic scope" value="Bacteria"/>
</dbReference>
<dbReference type="Pfam" id="PF02361">
    <property type="entry name" value="CbiQ"/>
    <property type="match status" value="1"/>
</dbReference>
<evidence type="ECO:0000256" key="5">
    <source>
        <dbReference type="ARBA" id="ARBA00023136"/>
    </source>
</evidence>
<accession>V2Y360</accession>
<dbReference type="AlphaFoldDB" id="V2Y360"/>
<evidence type="ECO:0000256" key="6">
    <source>
        <dbReference type="SAM" id="Phobius"/>
    </source>
</evidence>
<dbReference type="EMBL" id="ACIL03000016">
    <property type="protein sequence ID" value="ESL02502.1"/>
    <property type="molecule type" value="Genomic_DNA"/>
</dbReference>
<reference evidence="7 8" key="1">
    <citation type="submission" date="2013-06" db="EMBL/GenBank/DDBJ databases">
        <authorList>
            <person name="Weinstock G."/>
            <person name="Sodergren E."/>
            <person name="Clifton S."/>
            <person name="Fulton L."/>
            <person name="Fulton B."/>
            <person name="Courtney L."/>
            <person name="Fronick C."/>
            <person name="Harrison M."/>
            <person name="Strong C."/>
            <person name="Farmer C."/>
            <person name="Delahaunty K."/>
            <person name="Markovic C."/>
            <person name="Hall O."/>
            <person name="Minx P."/>
            <person name="Tomlinson C."/>
            <person name="Mitreva M."/>
            <person name="Nelson J."/>
            <person name="Hou S."/>
            <person name="Wollam A."/>
            <person name="Pepin K.H."/>
            <person name="Johnson M."/>
            <person name="Bhonagiri V."/>
            <person name="Nash W.E."/>
            <person name="Warren W."/>
            <person name="Chinwalla A."/>
            <person name="Mardis E.R."/>
            <person name="Wilson R.K."/>
        </authorList>
    </citation>
    <scope>NUCLEOTIDE SEQUENCE [LARGE SCALE GENOMIC DNA]</scope>
    <source>
        <strain evidence="7 8">ATCC 51271</strain>
    </source>
</reference>
<gene>
    <name evidence="7" type="ORF">GCWU0000282_002638</name>
</gene>
<dbReference type="OrthoDB" id="3730291at2"/>
<keyword evidence="8" id="KW-1185">Reference proteome</keyword>
<dbReference type="Proteomes" id="UP000018227">
    <property type="component" value="Unassembled WGS sequence"/>
</dbReference>
<evidence type="ECO:0000256" key="2">
    <source>
        <dbReference type="ARBA" id="ARBA00022475"/>
    </source>
</evidence>
<comment type="subcellular location">
    <subcellularLocation>
        <location evidence="1">Membrane</location>
        <topology evidence="1">Multi-pass membrane protein</topology>
    </subcellularLocation>
</comment>
<dbReference type="RefSeq" id="WP_023355484.1">
    <property type="nucleotide sequence ID" value="NZ_KI535369.1"/>
</dbReference>
<dbReference type="PANTHER" id="PTHR34857:SF2">
    <property type="entry name" value="SLL0384 PROTEIN"/>
    <property type="match status" value="1"/>
</dbReference>
<keyword evidence="2" id="KW-1003">Cell membrane</keyword>
<proteinExistence type="predicted"/>
<comment type="caution">
    <text evidence="7">The sequence shown here is derived from an EMBL/GenBank/DDBJ whole genome shotgun (WGS) entry which is preliminary data.</text>
</comment>
<evidence type="ECO:0000256" key="1">
    <source>
        <dbReference type="ARBA" id="ARBA00004141"/>
    </source>
</evidence>
<dbReference type="GO" id="GO:0005886">
    <property type="term" value="C:plasma membrane"/>
    <property type="evidence" value="ECO:0007669"/>
    <property type="project" value="UniProtKB-ARBA"/>
</dbReference>
<protein>
    <submittedName>
        <fullName evidence="7">Cobalt transport protein</fullName>
    </submittedName>
</protein>
<keyword evidence="5 6" id="KW-0472">Membrane</keyword>
<name>V2Y360_9FIRM</name>
<keyword evidence="4 6" id="KW-1133">Transmembrane helix</keyword>
<evidence type="ECO:0000313" key="8">
    <source>
        <dbReference type="Proteomes" id="UP000018227"/>
    </source>
</evidence>
<feature type="transmembrane region" description="Helical" evidence="6">
    <location>
        <begin position="7"/>
        <end position="26"/>
    </location>
</feature>
<keyword evidence="3 6" id="KW-0812">Transmembrane</keyword>
<evidence type="ECO:0000256" key="3">
    <source>
        <dbReference type="ARBA" id="ARBA00022692"/>
    </source>
</evidence>
<feature type="transmembrane region" description="Helical" evidence="6">
    <location>
        <begin position="219"/>
        <end position="238"/>
    </location>
</feature>
<evidence type="ECO:0000313" key="7">
    <source>
        <dbReference type="EMBL" id="ESL02502.1"/>
    </source>
</evidence>
<feature type="transmembrane region" description="Helical" evidence="6">
    <location>
        <begin position="58"/>
        <end position="75"/>
    </location>
</feature>
<dbReference type="InterPro" id="IPR051611">
    <property type="entry name" value="ECF_transporter_component"/>
</dbReference>
<dbReference type="STRING" id="592026.GCWU0000282_002638"/>